<proteinExistence type="predicted"/>
<dbReference type="EMBL" id="PCWQ01000009">
    <property type="protein sequence ID" value="PIR06795.1"/>
    <property type="molecule type" value="Genomic_DNA"/>
</dbReference>
<name>A0A2H0NF44_9BACT</name>
<dbReference type="Proteomes" id="UP000230564">
    <property type="component" value="Unassembled WGS sequence"/>
</dbReference>
<organism evidence="1 2">
    <name type="scientific">Candidatus Komeilibacteria bacterium CG11_big_fil_rev_8_21_14_0_20_36_20</name>
    <dbReference type="NCBI Taxonomy" id="1974477"/>
    <lineage>
        <taxon>Bacteria</taxon>
        <taxon>Candidatus Komeiliibacteriota</taxon>
    </lineage>
</organism>
<dbReference type="AlphaFoldDB" id="A0A2H0NF44"/>
<evidence type="ECO:0000313" key="2">
    <source>
        <dbReference type="Proteomes" id="UP000230564"/>
    </source>
</evidence>
<comment type="caution">
    <text evidence="1">The sequence shown here is derived from an EMBL/GenBank/DDBJ whole genome shotgun (WGS) entry which is preliminary data.</text>
</comment>
<reference evidence="1 2" key="1">
    <citation type="submission" date="2017-09" db="EMBL/GenBank/DDBJ databases">
        <title>Depth-based differentiation of microbial function through sediment-hosted aquifers and enrichment of novel symbionts in the deep terrestrial subsurface.</title>
        <authorList>
            <person name="Probst A.J."/>
            <person name="Ladd B."/>
            <person name="Jarett J.K."/>
            <person name="Geller-Mcgrath D.E."/>
            <person name="Sieber C.M."/>
            <person name="Emerson J.B."/>
            <person name="Anantharaman K."/>
            <person name="Thomas B.C."/>
            <person name="Malmstrom R."/>
            <person name="Stieglmeier M."/>
            <person name="Klingl A."/>
            <person name="Woyke T."/>
            <person name="Ryan C.M."/>
            <person name="Banfield J.F."/>
        </authorList>
    </citation>
    <scope>NUCLEOTIDE SEQUENCE [LARGE SCALE GENOMIC DNA]</scope>
    <source>
        <strain evidence="1">CG11_big_fil_rev_8_21_14_0_20_36_20</strain>
    </source>
</reference>
<evidence type="ECO:0000313" key="1">
    <source>
        <dbReference type="EMBL" id="PIR06795.1"/>
    </source>
</evidence>
<protein>
    <submittedName>
        <fullName evidence="1">Uncharacterized protein</fullName>
    </submittedName>
</protein>
<accession>A0A2H0NF44</accession>
<sequence length="371" mass="42745">MAHEILDNNQELINQARKVVKENYKPELEDPKGSQGEIFNLQVEKQKIMQALHSDLEKIEQGSDLLEGQGEINRDVIYDKNKKIFYIDNNQKLEVATFGDLITDVSHGIEYNLNTGDIPRAILKKYATERAKSHIRKLFDIQLLIQAEAQHKKLGHSRKSEILSQVKEKHKTGIDNFENRAGLIFERDIINMLKQLQVDLPNLGIEIEDVNVIQDMDQKVDFIIKVKQHHRAVQVEESEESLQDGHNKVFGIQFTLNPEATQHKMKQIEESIRRGVKQEIHIDDLLLITIPVSSNEIVRNYQNWQQLGKPTGGPERFYDINTKIEILGQLLEGIKANNIIDANKKNIARYYDSKLELVDTGNLVHLRPDTK</sequence>
<gene>
    <name evidence="1" type="ORF">COV55_02385</name>
</gene>